<evidence type="ECO:0000256" key="4">
    <source>
        <dbReference type="ARBA" id="ARBA00023242"/>
    </source>
</evidence>
<dbReference type="InterPro" id="IPR005540">
    <property type="entry name" value="KNOX1"/>
</dbReference>
<feature type="DNA-binding region" description="Homeobox; TALE-type" evidence="5">
    <location>
        <begin position="484"/>
        <end position="547"/>
    </location>
</feature>
<dbReference type="InterPro" id="IPR050224">
    <property type="entry name" value="TALE_homeobox"/>
</dbReference>
<evidence type="ECO:0000313" key="10">
    <source>
        <dbReference type="EMBL" id="CAK9210931.1"/>
    </source>
</evidence>
<dbReference type="Proteomes" id="UP001497512">
    <property type="component" value="Chromosome 18"/>
</dbReference>
<gene>
    <name evidence="10" type="ORF">CSSPTR1EN2_LOCUS10406</name>
</gene>
<dbReference type="Gene3D" id="1.10.10.60">
    <property type="entry name" value="Homeodomain-like"/>
    <property type="match status" value="1"/>
</dbReference>
<dbReference type="InterPro" id="IPR005541">
    <property type="entry name" value="KNOX2"/>
</dbReference>
<evidence type="ECO:0000256" key="6">
    <source>
        <dbReference type="PROSITE-ProRule" id="PRU00559"/>
    </source>
</evidence>
<evidence type="ECO:0000256" key="5">
    <source>
        <dbReference type="PROSITE-ProRule" id="PRU00108"/>
    </source>
</evidence>
<dbReference type="SMART" id="SM00389">
    <property type="entry name" value="HOX"/>
    <property type="match status" value="1"/>
</dbReference>
<dbReference type="Pfam" id="PF03791">
    <property type="entry name" value="KNOX2"/>
    <property type="match status" value="1"/>
</dbReference>
<feature type="domain" description="Homeobox" evidence="8">
    <location>
        <begin position="483"/>
        <end position="546"/>
    </location>
</feature>
<keyword evidence="11" id="KW-1185">Reference proteome</keyword>
<feature type="region of interest" description="Disordered" evidence="7">
    <location>
        <begin position="546"/>
        <end position="567"/>
    </location>
</feature>
<dbReference type="SMART" id="SM01255">
    <property type="entry name" value="KNOX1"/>
    <property type="match status" value="1"/>
</dbReference>
<evidence type="ECO:0000256" key="1">
    <source>
        <dbReference type="ARBA" id="ARBA00004123"/>
    </source>
</evidence>
<organism evidence="10 11">
    <name type="scientific">Sphagnum troendelagicum</name>
    <dbReference type="NCBI Taxonomy" id="128251"/>
    <lineage>
        <taxon>Eukaryota</taxon>
        <taxon>Viridiplantae</taxon>
        <taxon>Streptophyta</taxon>
        <taxon>Embryophyta</taxon>
        <taxon>Bryophyta</taxon>
        <taxon>Sphagnophytina</taxon>
        <taxon>Sphagnopsida</taxon>
        <taxon>Sphagnales</taxon>
        <taxon>Sphagnaceae</taxon>
        <taxon>Sphagnum</taxon>
    </lineage>
</organism>
<sequence>MELVNNSALDMSCCPQASQSWGSSRFSEQELVETLEMHPPHSFYHGEGIPKVSNHPSMEIQSHDIVAAQSIQIVNRVMSGKQDAEDADERQMRMEAPAVDDAYNQSLQVPTWLSNAGTIMVQAGVSCAVPGTVLEGHGIKSGDVEDVSCHAGTDPKWCPVCAANGSSQCLCGMSMHADDAAISAPAAYSNQNYAHNWSSIQIMMNNMHQPADPQHREDEHLVTSTDCLLRSASHTPPGMVQTETHHSAAHDQQDAVSQQQFVDLRHYPYNLNQDDVFGGQGTTGDQWEIARYKAMIVAHPLYLQLLELHAGCLRMGTPVDQLRNIDMQMERYMDVTNKYAVLQLDLGPEEQAELNEFMAQYVVVITAFKNHLQQHVYTDITEAMMSCWELEQALSNFTGQVSPLESTGATMSDSESDCDVDGSDDGYEPLSMDQQLETTAAGMYGPLVPSETDRSLMERVRRDLKQELQEGYRAKIEDVREEIMRKRRAGKLPDGTTTVLKAWWNGHSKWPYPTEDEKEKLIQDTGLELKQVNNWFINQRKRNWHSNPLAASSSSGVIMQKSTKRKR</sequence>
<dbReference type="Pfam" id="PF03790">
    <property type="entry name" value="KNOX1"/>
    <property type="match status" value="1"/>
</dbReference>
<dbReference type="CDD" id="cd00086">
    <property type="entry name" value="homeodomain"/>
    <property type="match status" value="1"/>
</dbReference>
<evidence type="ECO:0000256" key="3">
    <source>
        <dbReference type="ARBA" id="ARBA00023155"/>
    </source>
</evidence>
<dbReference type="Pfam" id="PF05920">
    <property type="entry name" value="Homeobox_KN"/>
    <property type="match status" value="1"/>
</dbReference>
<keyword evidence="4 5" id="KW-0539">Nucleus</keyword>
<comment type="subcellular location">
    <subcellularLocation>
        <location evidence="1 5">Nucleus</location>
    </subcellularLocation>
</comment>
<evidence type="ECO:0000256" key="2">
    <source>
        <dbReference type="ARBA" id="ARBA00023125"/>
    </source>
</evidence>
<evidence type="ECO:0000259" key="9">
    <source>
        <dbReference type="PROSITE" id="PS51213"/>
    </source>
</evidence>
<dbReference type="InterPro" id="IPR001356">
    <property type="entry name" value="HD"/>
</dbReference>
<comment type="similarity">
    <text evidence="6">Belongs to the TALE/KNOX homeobox family.</text>
</comment>
<dbReference type="PROSITE" id="PS50071">
    <property type="entry name" value="HOMEOBOX_2"/>
    <property type="match status" value="1"/>
</dbReference>
<feature type="domain" description="ELK" evidence="9">
    <location>
        <begin position="463"/>
        <end position="483"/>
    </location>
</feature>
<dbReference type="SUPFAM" id="SSF46689">
    <property type="entry name" value="Homeodomain-like"/>
    <property type="match status" value="1"/>
</dbReference>
<dbReference type="InterPro" id="IPR008422">
    <property type="entry name" value="KN_HD"/>
</dbReference>
<dbReference type="SMART" id="SM01256">
    <property type="entry name" value="KNOX2"/>
    <property type="match status" value="1"/>
</dbReference>
<dbReference type="EMBL" id="OZ019910">
    <property type="protein sequence ID" value="CAK9210931.1"/>
    <property type="molecule type" value="Genomic_DNA"/>
</dbReference>
<name>A0ABP0U1T5_9BRYO</name>
<accession>A0ABP0U1T5</accession>
<evidence type="ECO:0000259" key="8">
    <source>
        <dbReference type="PROSITE" id="PS50071"/>
    </source>
</evidence>
<keyword evidence="2 5" id="KW-0238">DNA-binding</keyword>
<reference evidence="10" key="1">
    <citation type="submission" date="2024-02" db="EMBL/GenBank/DDBJ databases">
        <authorList>
            <consortium name="ELIXIR-Norway"/>
            <consortium name="Elixir Norway"/>
        </authorList>
    </citation>
    <scope>NUCLEOTIDE SEQUENCE</scope>
</reference>
<evidence type="ECO:0000313" key="11">
    <source>
        <dbReference type="Proteomes" id="UP001497512"/>
    </source>
</evidence>
<keyword evidence="3 5" id="KW-0371">Homeobox</keyword>
<proteinExistence type="inferred from homology"/>
<dbReference type="PANTHER" id="PTHR11850">
    <property type="entry name" value="HOMEOBOX PROTEIN TRANSCRIPTION FACTORS"/>
    <property type="match status" value="1"/>
</dbReference>
<dbReference type="InterPro" id="IPR009057">
    <property type="entry name" value="Homeodomain-like_sf"/>
</dbReference>
<dbReference type="PROSITE" id="PS51213">
    <property type="entry name" value="ELK"/>
    <property type="match status" value="1"/>
</dbReference>
<dbReference type="InterPro" id="IPR005539">
    <property type="entry name" value="ELK_dom"/>
</dbReference>
<protein>
    <submittedName>
        <fullName evidence="10">Uncharacterized protein</fullName>
    </submittedName>
</protein>
<feature type="compositionally biased region" description="Polar residues" evidence="7">
    <location>
        <begin position="546"/>
        <end position="561"/>
    </location>
</feature>
<evidence type="ECO:0000256" key="7">
    <source>
        <dbReference type="SAM" id="MobiDB-lite"/>
    </source>
</evidence>